<gene>
    <name evidence="8" type="ORF">CSKR_201180</name>
</gene>
<dbReference type="PROSITE" id="PS50023">
    <property type="entry name" value="LIM_DOMAIN_2"/>
    <property type="match status" value="3"/>
</dbReference>
<organism evidence="8 9">
    <name type="scientific">Clonorchis sinensis</name>
    <name type="common">Chinese liver fluke</name>
    <dbReference type="NCBI Taxonomy" id="79923"/>
    <lineage>
        <taxon>Eukaryota</taxon>
        <taxon>Metazoa</taxon>
        <taxon>Spiralia</taxon>
        <taxon>Lophotrochozoa</taxon>
        <taxon>Platyhelminthes</taxon>
        <taxon>Trematoda</taxon>
        <taxon>Digenea</taxon>
        <taxon>Opisthorchiida</taxon>
        <taxon>Opisthorchiata</taxon>
        <taxon>Opisthorchiidae</taxon>
        <taxon>Clonorchis</taxon>
    </lineage>
</organism>
<dbReference type="OrthoDB" id="6129702at2759"/>
<evidence type="ECO:0000313" key="9">
    <source>
        <dbReference type="Proteomes" id="UP000286415"/>
    </source>
</evidence>
<dbReference type="SMART" id="SM00132">
    <property type="entry name" value="LIM"/>
    <property type="match status" value="3"/>
</dbReference>
<feature type="domain" description="LIM zinc-binding" evidence="7">
    <location>
        <begin position="14"/>
        <end position="74"/>
    </location>
</feature>
<proteinExistence type="predicted"/>
<feature type="compositionally biased region" description="Basic and acidic residues" evidence="6">
    <location>
        <begin position="255"/>
        <end position="271"/>
    </location>
</feature>
<reference evidence="8 9" key="2">
    <citation type="journal article" date="2021" name="Genomics">
        <title>High-quality reference genome for Clonorchis sinensis.</title>
        <authorList>
            <person name="Young N.D."/>
            <person name="Stroehlein A.J."/>
            <person name="Kinkar L."/>
            <person name="Wang T."/>
            <person name="Sohn W.M."/>
            <person name="Chang B.C.H."/>
            <person name="Kaur P."/>
            <person name="Weisz D."/>
            <person name="Dudchenko O."/>
            <person name="Aiden E.L."/>
            <person name="Korhonen P.K."/>
            <person name="Gasser R.B."/>
        </authorList>
    </citation>
    <scope>NUCLEOTIDE SEQUENCE [LARGE SCALE GENOMIC DNA]</scope>
    <source>
        <strain evidence="8">Cs-k2</strain>
    </source>
</reference>
<dbReference type="SUPFAM" id="SSF57716">
    <property type="entry name" value="Glucocorticoid receptor-like (DNA-binding domain)"/>
    <property type="match status" value="2"/>
</dbReference>
<dbReference type="Proteomes" id="UP000286415">
    <property type="component" value="Unassembled WGS sequence"/>
</dbReference>
<dbReference type="GO" id="GO:0046872">
    <property type="term" value="F:metal ion binding"/>
    <property type="evidence" value="ECO:0007669"/>
    <property type="project" value="UniProtKB-KW"/>
</dbReference>
<dbReference type="InterPro" id="IPR036280">
    <property type="entry name" value="Multihaem_cyt_sf"/>
</dbReference>
<protein>
    <submittedName>
        <fullName evidence="8">LIM domain-containing protein PLIM2a</fullName>
    </submittedName>
</protein>
<keyword evidence="2" id="KW-0677">Repeat</keyword>
<comment type="caution">
    <text evidence="8">The sequence shown here is derived from an EMBL/GenBank/DDBJ whole genome shotgun (WGS) entry which is preliminary data.</text>
</comment>
<dbReference type="SUPFAM" id="SSF48695">
    <property type="entry name" value="Multiheme cytochromes"/>
    <property type="match status" value="1"/>
</dbReference>
<evidence type="ECO:0000256" key="1">
    <source>
        <dbReference type="ARBA" id="ARBA00022723"/>
    </source>
</evidence>
<evidence type="ECO:0000256" key="5">
    <source>
        <dbReference type="PROSITE-ProRule" id="PRU00125"/>
    </source>
</evidence>
<dbReference type="InterPro" id="IPR001781">
    <property type="entry name" value="Znf_LIM"/>
</dbReference>
<dbReference type="PANTHER" id="PTHR24207">
    <property type="entry name" value="ZYX102 PROTEIN"/>
    <property type="match status" value="1"/>
</dbReference>
<dbReference type="EMBL" id="NIRI02000042">
    <property type="protein sequence ID" value="KAG5450365.1"/>
    <property type="molecule type" value="Genomic_DNA"/>
</dbReference>
<dbReference type="CDD" id="cd08368">
    <property type="entry name" value="LIM"/>
    <property type="match status" value="2"/>
</dbReference>
<keyword evidence="1 5" id="KW-0479">Metal-binding</keyword>
<keyword evidence="4 5" id="KW-0440">LIM domain</keyword>
<keyword evidence="3 5" id="KW-0862">Zinc</keyword>
<evidence type="ECO:0000256" key="3">
    <source>
        <dbReference type="ARBA" id="ARBA00022833"/>
    </source>
</evidence>
<accession>A0A8T1MNF8</accession>
<feature type="region of interest" description="Disordered" evidence="6">
    <location>
        <begin position="233"/>
        <end position="271"/>
    </location>
</feature>
<evidence type="ECO:0000259" key="7">
    <source>
        <dbReference type="PROSITE" id="PS50023"/>
    </source>
</evidence>
<evidence type="ECO:0000256" key="4">
    <source>
        <dbReference type="ARBA" id="ARBA00023038"/>
    </source>
</evidence>
<feature type="domain" description="LIM zinc-binding" evidence="7">
    <location>
        <begin position="190"/>
        <end position="250"/>
    </location>
</feature>
<dbReference type="AlphaFoldDB" id="A0A8T1MNF8"/>
<evidence type="ECO:0000313" key="8">
    <source>
        <dbReference type="EMBL" id="KAG5450365.1"/>
    </source>
</evidence>
<evidence type="ECO:0000256" key="6">
    <source>
        <dbReference type="SAM" id="MobiDB-lite"/>
    </source>
</evidence>
<feature type="compositionally biased region" description="Basic and acidic residues" evidence="6">
    <location>
        <begin position="233"/>
        <end position="246"/>
    </location>
</feature>
<sequence length="321" mass="37208">MLNHIENHPSQPPGFCAVCNRTVIPTNYVDLTGRLYHFHCLQCHACGRNLSPWSYRELYGRPYCSKDYAKAINDQYARKTAEETRATNWSDTDFIEMKLPLDKTCCYVCGQKSFATEILYVMDRVYHKRCFKCTVCSGTLGVENYHSIDGQPYCKAHFRAILSAKGIEKIRDRLHDKATEITELQDQSSVMCHRCHCPVRPRDCINVLDECYHYNCFKCEKCGQQEVHQDSLSETSVRRLENDQSKDSGQSKGKIHMDKSRHSKESGHMKESGHLIDCGRVKDNNRPIQIWYLTKTTKSLFLNPNENPMLLDFVCRNQLRT</sequence>
<evidence type="ECO:0000256" key="2">
    <source>
        <dbReference type="ARBA" id="ARBA00022737"/>
    </source>
</evidence>
<name>A0A8T1MNF8_CLOSI</name>
<dbReference type="PANTHER" id="PTHR24207:SF2">
    <property type="entry name" value="ZYX102 PROTEIN"/>
    <property type="match status" value="1"/>
</dbReference>
<reference evidence="8 9" key="1">
    <citation type="journal article" date="2018" name="Biotechnol. Adv.">
        <title>Improved genomic resources and new bioinformatic workflow for the carcinogenic parasite Clonorchis sinensis: Biotechnological implications.</title>
        <authorList>
            <person name="Wang D."/>
            <person name="Korhonen P.K."/>
            <person name="Gasser R.B."/>
            <person name="Young N.D."/>
        </authorList>
    </citation>
    <scope>NUCLEOTIDE SEQUENCE [LARGE SCALE GENOMIC DNA]</scope>
    <source>
        <strain evidence="8">Cs-k2</strain>
    </source>
</reference>
<dbReference type="Pfam" id="PF00412">
    <property type="entry name" value="LIM"/>
    <property type="match status" value="2"/>
</dbReference>
<keyword evidence="9" id="KW-1185">Reference proteome</keyword>
<dbReference type="PROSITE" id="PS00478">
    <property type="entry name" value="LIM_DOMAIN_1"/>
    <property type="match status" value="2"/>
</dbReference>
<dbReference type="Gene3D" id="2.10.110.10">
    <property type="entry name" value="Cysteine Rich Protein"/>
    <property type="match status" value="3"/>
</dbReference>
<feature type="domain" description="LIM zinc-binding" evidence="7">
    <location>
        <begin position="104"/>
        <end position="164"/>
    </location>
</feature>